<dbReference type="OrthoDB" id="378399at2157"/>
<reference evidence="1 2" key="1">
    <citation type="journal article" date="2014" name="PLoS Genet.">
        <title>Phylogenetically driven sequencing of extremely halophilic archaea reveals strategies for static and dynamic osmo-response.</title>
        <authorList>
            <person name="Becker E.A."/>
            <person name="Seitzer P.M."/>
            <person name="Tritt A."/>
            <person name="Larsen D."/>
            <person name="Krusor M."/>
            <person name="Yao A.I."/>
            <person name="Wu D."/>
            <person name="Madern D."/>
            <person name="Eisen J.A."/>
            <person name="Darling A.E."/>
            <person name="Facciotti M.T."/>
        </authorList>
    </citation>
    <scope>NUCLEOTIDE SEQUENCE [LARGE SCALE GENOMIC DNA]</scope>
    <source>
        <strain evidence="1 2">DSM 13077</strain>
    </source>
</reference>
<dbReference type="PATRIC" id="fig|1227491.4.peg.3917"/>
<accession>M0ARD5</accession>
<evidence type="ECO:0000313" key="1">
    <source>
        <dbReference type="EMBL" id="ELY99943.1"/>
    </source>
</evidence>
<dbReference type="EMBL" id="AOIP01000054">
    <property type="protein sequence ID" value="ELY99943.1"/>
    <property type="molecule type" value="Genomic_DNA"/>
</dbReference>
<name>M0ARD5_9EURY</name>
<comment type="caution">
    <text evidence="1">The sequence shown here is derived from an EMBL/GenBank/DDBJ whole genome shotgun (WGS) entry which is preliminary data.</text>
</comment>
<keyword evidence="2" id="KW-1185">Reference proteome</keyword>
<sequence length="185" mass="20815">MTQQPSYDTEALEVATTFVSVPTDYSLVDASRVTQDERPVWVFRHERADGHNIGFGGEHVSFVADAETSRLLGVTRMQARLAGGDLPDRGTARDVADEFIAEAAPDLDGTLDVLWIEPHDETITTDGHEVVISGMKVKCRDPTGTYAWVIIGPENEVITFERDIIWNDDMSRRQTEQWLHDDWRA</sequence>
<organism evidence="1 2">
    <name type="scientific">Natrialba aegyptia DSM 13077</name>
    <dbReference type="NCBI Taxonomy" id="1227491"/>
    <lineage>
        <taxon>Archaea</taxon>
        <taxon>Methanobacteriati</taxon>
        <taxon>Methanobacteriota</taxon>
        <taxon>Stenosarchaea group</taxon>
        <taxon>Halobacteria</taxon>
        <taxon>Halobacteriales</taxon>
        <taxon>Natrialbaceae</taxon>
        <taxon>Natrialba</taxon>
    </lineage>
</organism>
<evidence type="ECO:0000313" key="2">
    <source>
        <dbReference type="Proteomes" id="UP000011591"/>
    </source>
</evidence>
<dbReference type="Proteomes" id="UP000011591">
    <property type="component" value="Unassembled WGS sequence"/>
</dbReference>
<dbReference type="RefSeq" id="WP_006667260.1">
    <property type="nucleotide sequence ID" value="NZ_AOIP01000054.1"/>
</dbReference>
<gene>
    <name evidence="1" type="ORF">C480_19359</name>
</gene>
<proteinExistence type="predicted"/>
<protein>
    <submittedName>
        <fullName evidence="1">Uncharacterized protein</fullName>
    </submittedName>
</protein>
<dbReference type="AlphaFoldDB" id="M0ARD5"/>